<organism evidence="1 2">
    <name type="scientific">Purpureocillium lilacinum</name>
    <name type="common">Paecilomyces lilacinus</name>
    <dbReference type="NCBI Taxonomy" id="33203"/>
    <lineage>
        <taxon>Eukaryota</taxon>
        <taxon>Fungi</taxon>
        <taxon>Dikarya</taxon>
        <taxon>Ascomycota</taxon>
        <taxon>Pezizomycotina</taxon>
        <taxon>Sordariomycetes</taxon>
        <taxon>Hypocreomycetidae</taxon>
        <taxon>Hypocreales</taxon>
        <taxon>Ophiocordycipitaceae</taxon>
        <taxon>Purpureocillium</taxon>
    </lineage>
</organism>
<comment type="caution">
    <text evidence="1">The sequence shown here is derived from an EMBL/GenBank/DDBJ whole genome shotgun (WGS) entry which is preliminary data.</text>
</comment>
<protein>
    <submittedName>
        <fullName evidence="1">Uncharacterized protein</fullName>
    </submittedName>
</protein>
<dbReference type="Proteomes" id="UP001638806">
    <property type="component" value="Unassembled WGS sequence"/>
</dbReference>
<proteinExistence type="predicted"/>
<evidence type="ECO:0000313" key="2">
    <source>
        <dbReference type="Proteomes" id="UP001638806"/>
    </source>
</evidence>
<accession>A0ACC4DIY6</accession>
<name>A0ACC4DIY6_PURLI</name>
<sequence length="198" mass="21117">MWTMAPAAGPGVAPPPQRASRWGRGCPHLVFPTWQAGPVPSDFSIVGHRLHHTWPALRLSTTDAHRTAQRNLCGPRVSQTPGQKEIFPVGRGICSASSSGALQPPAIFPSTPSPPAASPTNSSRTCMVLKSSQPWLASGPTGNTAPARASAVQSFPPAHSATVLCWTVLPYSRLRRLSTTDLARSRTPERAQHGPRQE</sequence>
<evidence type="ECO:0000313" key="1">
    <source>
        <dbReference type="EMBL" id="KAL3955953.1"/>
    </source>
</evidence>
<gene>
    <name evidence="1" type="ORF">ACCO45_008799</name>
</gene>
<keyword evidence="2" id="KW-1185">Reference proteome</keyword>
<dbReference type="EMBL" id="JBGNUJ010000008">
    <property type="protein sequence ID" value="KAL3955953.1"/>
    <property type="molecule type" value="Genomic_DNA"/>
</dbReference>
<reference evidence="1" key="1">
    <citation type="submission" date="2024-12" db="EMBL/GenBank/DDBJ databases">
        <title>Comparative genomics and development of molecular markers within Purpureocillium lilacinum and among Purpureocillium species.</title>
        <authorList>
            <person name="Yeh Z.-Y."/>
            <person name="Ni N.-T."/>
            <person name="Lo P.-H."/>
            <person name="Mushyakhwo K."/>
            <person name="Lin C.-F."/>
            <person name="Nai Y.-S."/>
        </authorList>
    </citation>
    <scope>NUCLEOTIDE SEQUENCE</scope>
    <source>
        <strain evidence="1">NCHU-NPUST-175</strain>
    </source>
</reference>